<dbReference type="EMBL" id="FNGY01000004">
    <property type="protein sequence ID" value="SDM63664.1"/>
    <property type="molecule type" value="Genomic_DNA"/>
</dbReference>
<reference evidence="2" key="1">
    <citation type="submission" date="2016-10" db="EMBL/GenBank/DDBJ databases">
        <authorList>
            <person name="Varghese N."/>
            <person name="Submissions S."/>
        </authorList>
    </citation>
    <scope>NUCLEOTIDE SEQUENCE [LARGE SCALE GENOMIC DNA]</scope>
    <source>
        <strain evidence="2">DSM 19110</strain>
    </source>
</reference>
<dbReference type="GO" id="GO:0030246">
    <property type="term" value="F:carbohydrate binding"/>
    <property type="evidence" value="ECO:0007669"/>
    <property type="project" value="UniProtKB-KW"/>
</dbReference>
<dbReference type="Gene3D" id="2.60.120.200">
    <property type="match status" value="1"/>
</dbReference>
<dbReference type="InterPro" id="IPR013320">
    <property type="entry name" value="ConA-like_dom_sf"/>
</dbReference>
<dbReference type="AlphaFoldDB" id="A0A1G9UUN7"/>
<dbReference type="GO" id="GO:0005975">
    <property type="term" value="P:carbohydrate metabolic process"/>
    <property type="evidence" value="ECO:0007669"/>
    <property type="project" value="UniProtKB-ARBA"/>
</dbReference>
<accession>A0A1G9UUN7</accession>
<sequence>MNTFLMLFFKNVSKRIAYLLPVLFLFNQVKAQQKVLAHYNMGHSGEISYATSPDLLKDLSGSGKDLKRSGQPVFFADAPADKKMNGEGAILFKDGGVYSISSAFGKAAESFILEGWFQANARQGANDPGRNKGVALAYGDEKNGYVLWQKGNQWSVAIDGQEAAKAIAPAVPGEWIHIALQNDGKSVAVLANGIKVLTGLAPAKSLGPNFSIGGLNKASYFGGLAYEVRISTLNKLKFDAAKHLLFNGKQMAKKQKQATDQQLALISSLAANKSITQVSEFPQAAAENAKDWMVNPVKTPVQLLMQKQSDRLSAKLLLTNGLLSREFYVAENLACVGFKNEYNDAQFLRAIKPEARVMIDSTWYDIGGLSGQPEKSYLVERWYKDLIAEPAAFRFTGLEVIAPVARYPWQQKYNAVHAEWPPKGLHVMMHYKAPLNKNDWQTGVEITVHYELYEGMPVIAKWLTISNNTKTSFVVRETECEVLAINQDQIKRIHTESDYSFALANADLEGGALMHYKGVPPAYQTGQSTTTWRIDKDYNTWASHNQAEDKFLGFPHHNLLVSRVPMGPSETLKSNQQFTSFTTFELLHDDDDRERQSLAHRKFYRKLAPQVTESLISGGITSHNRKDLKNFIDQMGELGFERLDIMAWPGISHDKLDADYVGLWKEISTYAAAKKIVMGGYELQVASRGRGKDVDCIDPLTHKPGSLFGQSVCIASKWQDEYYPKMWEFFDKTGVMTYNMDGPYHGDVCASTEHAHHTNLYDSQWQQWKQQVSVLHELQRRNMYAPIPDWYFLNGQTATGMGYREASANLTPQQQLLLGRQYIYDGTWHKTPTMGWMTLQLVGFYTNDSRVGLEPLAQNLDRYEVGLFQHLASGCQFTVRGNRLYDTPETKAMVTKWVNWFKQHREILTSDIIHVSRPTGRDLDAILHVNSQLEEKGMLAVFNPTDKAITKKLKVPLYYTGLKGNAKISDQDGKETILELNGKQEAFLSVTIPAGGYGWFLIK</sequence>
<dbReference type="SUPFAM" id="SSF49899">
    <property type="entry name" value="Concanavalin A-like lectins/glucanases"/>
    <property type="match status" value="1"/>
</dbReference>
<dbReference type="Proteomes" id="UP000183200">
    <property type="component" value="Unassembled WGS sequence"/>
</dbReference>
<evidence type="ECO:0000313" key="2">
    <source>
        <dbReference type="Proteomes" id="UP000183200"/>
    </source>
</evidence>
<dbReference type="RefSeq" id="WP_143010443.1">
    <property type="nucleotide sequence ID" value="NZ_FNGY01000004.1"/>
</dbReference>
<proteinExistence type="predicted"/>
<protein>
    <submittedName>
        <fullName evidence="1">Concanavalin A-like lectin/glucanases superfamily protein</fullName>
    </submittedName>
</protein>
<organism evidence="1 2">
    <name type="scientific">Pedobacter steynii</name>
    <dbReference type="NCBI Taxonomy" id="430522"/>
    <lineage>
        <taxon>Bacteria</taxon>
        <taxon>Pseudomonadati</taxon>
        <taxon>Bacteroidota</taxon>
        <taxon>Sphingobacteriia</taxon>
        <taxon>Sphingobacteriales</taxon>
        <taxon>Sphingobacteriaceae</taxon>
        <taxon>Pedobacter</taxon>
    </lineage>
</organism>
<evidence type="ECO:0000313" key="1">
    <source>
        <dbReference type="EMBL" id="SDM63664.1"/>
    </source>
</evidence>
<keyword evidence="2" id="KW-1185">Reference proteome</keyword>
<keyword evidence="1" id="KW-0430">Lectin</keyword>
<dbReference type="OrthoDB" id="9804769at2"/>
<gene>
    <name evidence="1" type="ORF">SAMN05421820_104290</name>
</gene>
<dbReference type="GO" id="GO:0004553">
    <property type="term" value="F:hydrolase activity, hydrolyzing O-glycosyl compounds"/>
    <property type="evidence" value="ECO:0007669"/>
    <property type="project" value="UniProtKB-ARBA"/>
</dbReference>
<name>A0A1G9UUN7_9SPHI</name>